<dbReference type="HOGENOM" id="CLU_101845_0_0_1"/>
<reference evidence="2 3" key="1">
    <citation type="submission" date="2013-03" db="EMBL/GenBank/DDBJ databases">
        <title>The Genome Sequence of Capronia coronata CBS 617.96.</title>
        <authorList>
            <consortium name="The Broad Institute Genomics Platform"/>
            <person name="Cuomo C."/>
            <person name="de Hoog S."/>
            <person name="Gorbushina A."/>
            <person name="Walker B."/>
            <person name="Young S.K."/>
            <person name="Zeng Q."/>
            <person name="Gargeya S."/>
            <person name="Fitzgerald M."/>
            <person name="Haas B."/>
            <person name="Abouelleil A."/>
            <person name="Allen A.W."/>
            <person name="Alvarado L."/>
            <person name="Arachchi H.M."/>
            <person name="Berlin A.M."/>
            <person name="Chapman S.B."/>
            <person name="Gainer-Dewar J."/>
            <person name="Goldberg J."/>
            <person name="Griggs A."/>
            <person name="Gujja S."/>
            <person name="Hansen M."/>
            <person name="Howarth C."/>
            <person name="Imamovic A."/>
            <person name="Ireland A."/>
            <person name="Larimer J."/>
            <person name="McCowan C."/>
            <person name="Murphy C."/>
            <person name="Pearson M."/>
            <person name="Poon T.W."/>
            <person name="Priest M."/>
            <person name="Roberts A."/>
            <person name="Saif S."/>
            <person name="Shea T."/>
            <person name="Sisk P."/>
            <person name="Sykes S."/>
            <person name="Wortman J."/>
            <person name="Nusbaum C."/>
            <person name="Birren B."/>
        </authorList>
    </citation>
    <scope>NUCLEOTIDE SEQUENCE [LARGE SCALE GENOMIC DNA]</scope>
    <source>
        <strain evidence="2 3">CBS 617.96</strain>
    </source>
</reference>
<accession>W9YKG5</accession>
<sequence>MPSRLWTFLSIHQEMIRGRSARPQCGANRKPQREEKQKDGPREQVFKPEWFAGNPDIEDEEDNGDKTRNTCLCEGETDVRTTGINLYQPVEGRRAYPSYLRIYGPGRMLVKGSTCRYIMELHEQGLQPSRIASKILDMSYAEVYTAAEIRAVIHSCTTLDLNGHSPLATESWEQEPIEGWWFKEESYCEALRRQLPVDKDVCGYDCDEGWWKDRQHEDNRDWVRFGERSIGSHSQRRN</sequence>
<feature type="compositionally biased region" description="Basic and acidic residues" evidence="1">
    <location>
        <begin position="31"/>
        <end position="46"/>
    </location>
</feature>
<dbReference type="Proteomes" id="UP000019484">
    <property type="component" value="Unassembled WGS sequence"/>
</dbReference>
<dbReference type="AlphaFoldDB" id="W9YKG5"/>
<evidence type="ECO:0000313" key="2">
    <source>
        <dbReference type="EMBL" id="EXJ93362.1"/>
    </source>
</evidence>
<dbReference type="GeneID" id="19156655"/>
<name>W9YKG5_9EURO</name>
<organism evidence="2 3">
    <name type="scientific">Capronia coronata CBS 617.96</name>
    <dbReference type="NCBI Taxonomy" id="1182541"/>
    <lineage>
        <taxon>Eukaryota</taxon>
        <taxon>Fungi</taxon>
        <taxon>Dikarya</taxon>
        <taxon>Ascomycota</taxon>
        <taxon>Pezizomycotina</taxon>
        <taxon>Eurotiomycetes</taxon>
        <taxon>Chaetothyriomycetidae</taxon>
        <taxon>Chaetothyriales</taxon>
        <taxon>Herpotrichiellaceae</taxon>
        <taxon>Capronia</taxon>
    </lineage>
</organism>
<dbReference type="OrthoDB" id="4157720at2759"/>
<gene>
    <name evidence="2" type="ORF">A1O1_01754</name>
</gene>
<protein>
    <submittedName>
        <fullName evidence="2">Uncharacterized protein</fullName>
    </submittedName>
</protein>
<dbReference type="RefSeq" id="XP_007720856.1">
    <property type="nucleotide sequence ID" value="XM_007722666.1"/>
</dbReference>
<proteinExistence type="predicted"/>
<dbReference type="EMBL" id="AMWN01000002">
    <property type="protein sequence ID" value="EXJ93362.1"/>
    <property type="molecule type" value="Genomic_DNA"/>
</dbReference>
<evidence type="ECO:0000256" key="1">
    <source>
        <dbReference type="SAM" id="MobiDB-lite"/>
    </source>
</evidence>
<comment type="caution">
    <text evidence="2">The sequence shown here is derived from an EMBL/GenBank/DDBJ whole genome shotgun (WGS) entry which is preliminary data.</text>
</comment>
<keyword evidence="3" id="KW-1185">Reference proteome</keyword>
<evidence type="ECO:0000313" key="3">
    <source>
        <dbReference type="Proteomes" id="UP000019484"/>
    </source>
</evidence>
<feature type="region of interest" description="Disordered" evidence="1">
    <location>
        <begin position="19"/>
        <end position="65"/>
    </location>
</feature>